<keyword evidence="4" id="KW-1185">Reference proteome</keyword>
<accession>A0ABW7HCE8</accession>
<dbReference type="Proteomes" id="UP001606134">
    <property type="component" value="Unassembled WGS sequence"/>
</dbReference>
<dbReference type="SMART" id="SM00972">
    <property type="entry name" value="SCPU"/>
    <property type="match status" value="1"/>
</dbReference>
<gene>
    <name evidence="3" type="ORF">ACG04R_12350</name>
</gene>
<dbReference type="InterPro" id="IPR053167">
    <property type="entry name" value="Spore_coat_component"/>
</dbReference>
<evidence type="ECO:0000313" key="4">
    <source>
        <dbReference type="Proteomes" id="UP001606134"/>
    </source>
</evidence>
<comment type="caution">
    <text evidence="3">The sequence shown here is derived from an EMBL/GenBank/DDBJ whole genome shotgun (WGS) entry which is preliminary data.</text>
</comment>
<proteinExistence type="predicted"/>
<dbReference type="InterPro" id="IPR007893">
    <property type="entry name" value="Spore_coat_U/FanG"/>
</dbReference>
<evidence type="ECO:0000256" key="1">
    <source>
        <dbReference type="SAM" id="SignalP"/>
    </source>
</evidence>
<reference evidence="3 4" key="1">
    <citation type="submission" date="2024-08" db="EMBL/GenBank/DDBJ databases">
        <authorList>
            <person name="Lu H."/>
        </authorList>
    </citation>
    <scope>NUCLEOTIDE SEQUENCE [LARGE SCALE GENOMIC DNA]</scope>
    <source>
        <strain evidence="3 4">BYS78W</strain>
    </source>
</reference>
<dbReference type="PANTHER" id="PTHR37089:SF3">
    <property type="entry name" value="EXPORTED PROTEIN"/>
    <property type="match status" value="1"/>
</dbReference>
<dbReference type="Pfam" id="PF05229">
    <property type="entry name" value="SCPU"/>
    <property type="match status" value="1"/>
</dbReference>
<name>A0ABW7HCE8_9BURK</name>
<dbReference type="EMBL" id="JBIGIC010000005">
    <property type="protein sequence ID" value="MFG6487464.1"/>
    <property type="molecule type" value="Genomic_DNA"/>
</dbReference>
<organism evidence="3 4">
    <name type="scientific">Pelomonas candidula</name>
    <dbReference type="NCBI Taxonomy" id="3299025"/>
    <lineage>
        <taxon>Bacteria</taxon>
        <taxon>Pseudomonadati</taxon>
        <taxon>Pseudomonadota</taxon>
        <taxon>Betaproteobacteria</taxon>
        <taxon>Burkholderiales</taxon>
        <taxon>Sphaerotilaceae</taxon>
        <taxon>Roseateles</taxon>
    </lineage>
</organism>
<evidence type="ECO:0000259" key="2">
    <source>
        <dbReference type="Pfam" id="PF05229"/>
    </source>
</evidence>
<sequence length="166" mass="16569">MTTAKPLLLLLAALLPALAHAGTASNSFQVTATVNSSCSVSGTSLNFGASIDPLATATPLDATSTLSVVCTNTTPYTVALNAGVNAGGASNFSTRKMKSGSNTLGYQLYLDSARSSVWGDGTASSSTSAGTGTGSAQTLTIYGRLPSLANVVPGSYTDTVTVTVSY</sequence>
<dbReference type="PANTHER" id="PTHR37089">
    <property type="entry name" value="PROTEIN U-RELATED"/>
    <property type="match status" value="1"/>
</dbReference>
<dbReference type="InterPro" id="IPR010916">
    <property type="entry name" value="TonB_box_CS"/>
</dbReference>
<dbReference type="PROSITE" id="PS00430">
    <property type="entry name" value="TONB_DEPENDENT_REC_1"/>
    <property type="match status" value="1"/>
</dbReference>
<feature type="signal peptide" evidence="1">
    <location>
        <begin position="1"/>
        <end position="21"/>
    </location>
</feature>
<keyword evidence="1" id="KW-0732">Signal</keyword>
<feature type="domain" description="Spore coat protein U/FanG" evidence="2">
    <location>
        <begin position="26"/>
        <end position="163"/>
    </location>
</feature>
<protein>
    <submittedName>
        <fullName evidence="3">Spore coat U domain-containing protein</fullName>
    </submittedName>
</protein>
<evidence type="ECO:0000313" key="3">
    <source>
        <dbReference type="EMBL" id="MFG6487464.1"/>
    </source>
</evidence>
<feature type="chain" id="PRO_5045262632" evidence="1">
    <location>
        <begin position="22"/>
        <end position="166"/>
    </location>
</feature>